<feature type="binding site" evidence="4">
    <location>
        <position position="56"/>
    </location>
    <ligand>
        <name>Fe cation</name>
        <dbReference type="ChEBI" id="CHEBI:24875"/>
        <label>1</label>
    </ligand>
</feature>
<dbReference type="GeneID" id="20194470"/>
<reference evidence="6 8" key="2">
    <citation type="journal article" date="2013" name="Nature">
        <title>Insights into bilaterian evolution from three spiralian genomes.</title>
        <authorList>
            <person name="Simakov O."/>
            <person name="Marletaz F."/>
            <person name="Cho S.J."/>
            <person name="Edsinger-Gonzales E."/>
            <person name="Havlak P."/>
            <person name="Hellsten U."/>
            <person name="Kuo D.H."/>
            <person name="Larsson T."/>
            <person name="Lv J."/>
            <person name="Arendt D."/>
            <person name="Savage R."/>
            <person name="Osoegawa K."/>
            <person name="de Jong P."/>
            <person name="Grimwood J."/>
            <person name="Chapman J.A."/>
            <person name="Shapiro H."/>
            <person name="Aerts A."/>
            <person name="Otillar R.P."/>
            <person name="Terry A.Y."/>
            <person name="Boore J.L."/>
            <person name="Grigoriev I.V."/>
            <person name="Lindberg D.R."/>
            <person name="Seaver E.C."/>
            <person name="Weisblat D.A."/>
            <person name="Putnam N.H."/>
            <person name="Rokhsar D.S."/>
        </authorList>
    </citation>
    <scope>NUCLEOTIDE SEQUENCE</scope>
</reference>
<dbReference type="RefSeq" id="XP_009021046.1">
    <property type="nucleotide sequence ID" value="XM_009022798.1"/>
</dbReference>
<dbReference type="PROSITE" id="PS00550">
    <property type="entry name" value="HEMERYTHRINS"/>
    <property type="match status" value="1"/>
</dbReference>
<dbReference type="KEGG" id="hro:HELRODRAFT_100875"/>
<dbReference type="GO" id="GO:0005506">
    <property type="term" value="F:iron ion binding"/>
    <property type="evidence" value="ECO:0007669"/>
    <property type="project" value="InterPro"/>
</dbReference>
<dbReference type="CTD" id="20194470"/>
<dbReference type="InterPro" id="IPR035938">
    <property type="entry name" value="Hemerythrin-like_sf"/>
</dbReference>
<dbReference type="EMBL" id="KB096864">
    <property type="protein sequence ID" value="ESO00875.1"/>
    <property type="molecule type" value="Genomic_DNA"/>
</dbReference>
<dbReference type="OrthoDB" id="10249344at2759"/>
<dbReference type="AlphaFoldDB" id="T1ED18"/>
<proteinExistence type="inferred from homology"/>
<organism evidence="7 8">
    <name type="scientific">Helobdella robusta</name>
    <name type="common">Californian leech</name>
    <dbReference type="NCBI Taxonomy" id="6412"/>
    <lineage>
        <taxon>Eukaryota</taxon>
        <taxon>Metazoa</taxon>
        <taxon>Spiralia</taxon>
        <taxon>Lophotrochozoa</taxon>
        <taxon>Annelida</taxon>
        <taxon>Clitellata</taxon>
        <taxon>Hirudinea</taxon>
        <taxon>Rhynchobdellida</taxon>
        <taxon>Glossiphoniidae</taxon>
        <taxon>Helobdella</taxon>
    </lineage>
</organism>
<dbReference type="PANTHER" id="PTHR37164">
    <property type="entry name" value="BACTERIOHEMERYTHRIN"/>
    <property type="match status" value="1"/>
</dbReference>
<accession>T1ED18</accession>
<feature type="domain" description="Hemerythrin-like" evidence="5">
    <location>
        <begin position="19"/>
        <end position="119"/>
    </location>
</feature>
<reference evidence="7" key="3">
    <citation type="submission" date="2015-06" db="UniProtKB">
        <authorList>
            <consortium name="EnsemblMetazoa"/>
        </authorList>
    </citation>
    <scope>IDENTIFICATION</scope>
</reference>
<evidence type="ECO:0000256" key="1">
    <source>
        <dbReference type="ARBA" id="ARBA00010587"/>
    </source>
</evidence>
<dbReference type="OMA" id="ACPVAND"/>
<feature type="binding site" evidence="4">
    <location>
        <position position="60"/>
    </location>
    <ligand>
        <name>Fe cation</name>
        <dbReference type="ChEBI" id="CHEBI:24875"/>
        <label>1</label>
    </ligand>
</feature>
<evidence type="ECO:0000256" key="3">
    <source>
        <dbReference type="ARBA" id="ARBA00023004"/>
    </source>
</evidence>
<name>T1ED18_HELRO</name>
<feature type="binding site" evidence="4">
    <location>
        <position position="108"/>
    </location>
    <ligand>
        <name>Fe cation</name>
        <dbReference type="ChEBI" id="CHEBI:24875"/>
        <label>2</label>
    </ligand>
</feature>
<dbReference type="Gene3D" id="1.20.120.50">
    <property type="entry name" value="Hemerythrin-like"/>
    <property type="match status" value="1"/>
</dbReference>
<feature type="binding site" evidence="4">
    <location>
        <position position="60"/>
    </location>
    <ligand>
        <name>Fe cation</name>
        <dbReference type="ChEBI" id="CHEBI:24875"/>
        <label>2</label>
    </ligand>
</feature>
<evidence type="ECO:0000256" key="2">
    <source>
        <dbReference type="ARBA" id="ARBA00022723"/>
    </source>
</evidence>
<feature type="binding site" evidence="4">
    <location>
        <position position="75"/>
    </location>
    <ligand>
        <name>Fe cation</name>
        <dbReference type="ChEBI" id="CHEBI:24875"/>
        <label>2</label>
    </ligand>
</feature>
<evidence type="ECO:0000259" key="5">
    <source>
        <dbReference type="Pfam" id="PF01814"/>
    </source>
</evidence>
<keyword evidence="3 4" id="KW-0408">Iron</keyword>
<dbReference type="HOGENOM" id="CLU_086902_4_0_1"/>
<keyword evidence="8" id="KW-1185">Reference proteome</keyword>
<dbReference type="PIRSF" id="PIRSF002033">
    <property type="entry name" value="Hemerythrin"/>
    <property type="match status" value="1"/>
</dbReference>
<dbReference type="NCBIfam" id="TIGR00058">
    <property type="entry name" value="Hemerythrin"/>
    <property type="match status" value="1"/>
</dbReference>
<dbReference type="SUPFAM" id="SSF47188">
    <property type="entry name" value="Hemerythrin-like"/>
    <property type="match status" value="1"/>
</dbReference>
<gene>
    <name evidence="7" type="primary">20194470</name>
    <name evidence="6" type="ORF">HELRODRAFT_100875</name>
</gene>
<reference evidence="8" key="1">
    <citation type="submission" date="2012-12" db="EMBL/GenBank/DDBJ databases">
        <authorList>
            <person name="Hellsten U."/>
            <person name="Grimwood J."/>
            <person name="Chapman J.A."/>
            <person name="Shapiro H."/>
            <person name="Aerts A."/>
            <person name="Otillar R.P."/>
            <person name="Terry A.Y."/>
            <person name="Boore J.L."/>
            <person name="Simakov O."/>
            <person name="Marletaz F."/>
            <person name="Cho S.-J."/>
            <person name="Edsinger-Gonzales E."/>
            <person name="Havlak P."/>
            <person name="Kuo D.-H."/>
            <person name="Larsson T."/>
            <person name="Lv J."/>
            <person name="Arendt D."/>
            <person name="Savage R."/>
            <person name="Osoegawa K."/>
            <person name="de Jong P."/>
            <person name="Lindberg D.R."/>
            <person name="Seaver E.C."/>
            <person name="Weisblat D.A."/>
            <person name="Putnam N.H."/>
            <person name="Grigoriev I.V."/>
            <person name="Rokhsar D.S."/>
        </authorList>
    </citation>
    <scope>NUCLEOTIDE SEQUENCE</scope>
</reference>
<feature type="binding site" evidence="4">
    <location>
        <position position="79"/>
    </location>
    <ligand>
        <name>Fe cation</name>
        <dbReference type="ChEBI" id="CHEBI:24875"/>
        <label>2</label>
    </ligand>
</feature>
<evidence type="ECO:0000256" key="4">
    <source>
        <dbReference type="PIRSR" id="PIRSR002033-1"/>
    </source>
</evidence>
<dbReference type="InterPro" id="IPR050669">
    <property type="entry name" value="Hemerythrin"/>
</dbReference>
<evidence type="ECO:0000313" key="6">
    <source>
        <dbReference type="EMBL" id="ESO00875.1"/>
    </source>
</evidence>
<dbReference type="CDD" id="cd12107">
    <property type="entry name" value="Hemerythrin"/>
    <property type="match status" value="1"/>
</dbReference>
<dbReference type="Pfam" id="PF01814">
    <property type="entry name" value="Hemerythrin"/>
    <property type="match status" value="1"/>
</dbReference>
<dbReference type="InParanoid" id="T1ED18"/>
<dbReference type="InterPro" id="IPR002063">
    <property type="entry name" value="Haemerythrin"/>
</dbReference>
<comment type="similarity">
    <text evidence="1">Belongs to the hemerythrin family.</text>
</comment>
<dbReference type="PANTHER" id="PTHR37164:SF1">
    <property type="entry name" value="BACTERIOHEMERYTHRIN"/>
    <property type="match status" value="1"/>
</dbReference>
<dbReference type="Proteomes" id="UP000015101">
    <property type="component" value="Unassembled WGS sequence"/>
</dbReference>
<dbReference type="NCBIfam" id="TIGR02481">
    <property type="entry name" value="hemeryth_dom"/>
    <property type="match status" value="1"/>
</dbReference>
<evidence type="ECO:0000313" key="8">
    <source>
        <dbReference type="Proteomes" id="UP000015101"/>
    </source>
</evidence>
<dbReference type="PRINTS" id="PR00186">
    <property type="entry name" value="HEMERYTHRIN"/>
</dbReference>
<dbReference type="eggNOG" id="ENOG502SW2H">
    <property type="taxonomic scope" value="Eukaryota"/>
</dbReference>
<sequence>MGFDIPEPFVWDETFKVFYNELDEEHKGLFQGVFNVAKAPSDQGALECLAKLVDAHFKHEEEMFKAKSYPDAESHKKAHDDFMATLKTIACPVANDKIHFAKNWLVNHIKGTDFLYKGKL</sequence>
<dbReference type="InterPro" id="IPR012312">
    <property type="entry name" value="Hemerythrin-like"/>
</dbReference>
<feature type="binding site" evidence="4">
    <location>
        <position position="26"/>
    </location>
    <ligand>
        <name>Fe cation</name>
        <dbReference type="ChEBI" id="CHEBI:24875"/>
        <label>1</label>
    </ligand>
</feature>
<dbReference type="EnsemblMetazoa" id="HelroT100875">
    <property type="protein sequence ID" value="HelroP100875"/>
    <property type="gene ID" value="HelroG100875"/>
</dbReference>
<feature type="binding site" evidence="4">
    <location>
        <position position="113"/>
    </location>
    <ligand>
        <name>Fe cation</name>
        <dbReference type="ChEBI" id="CHEBI:24875"/>
        <label>2</label>
    </ligand>
</feature>
<keyword evidence="2 4" id="KW-0479">Metal-binding</keyword>
<dbReference type="EMBL" id="AMQM01005232">
    <property type="status" value="NOT_ANNOTATED_CDS"/>
    <property type="molecule type" value="Genomic_DNA"/>
</dbReference>
<dbReference type="InterPro" id="IPR012827">
    <property type="entry name" value="Hemerythrin_metal-bd"/>
</dbReference>
<evidence type="ECO:0000313" key="7">
    <source>
        <dbReference type="EnsemblMetazoa" id="HelroP100875"/>
    </source>
</evidence>
<dbReference type="InterPro" id="IPR016131">
    <property type="entry name" value="Haemerythrin_Fe_BS"/>
</dbReference>
<feature type="binding site" evidence="4">
    <location>
        <position position="113"/>
    </location>
    <ligand>
        <name>Fe cation</name>
        <dbReference type="ChEBI" id="CHEBI:24875"/>
        <label>1</label>
    </ligand>
</feature>
<protein>
    <recommendedName>
        <fullName evidence="5">Hemerythrin-like domain-containing protein</fullName>
    </recommendedName>
</protein>